<feature type="region of interest" description="Disordered" evidence="1">
    <location>
        <begin position="520"/>
        <end position="539"/>
    </location>
</feature>
<feature type="compositionally biased region" description="Basic and acidic residues" evidence="1">
    <location>
        <begin position="521"/>
        <end position="538"/>
    </location>
</feature>
<evidence type="ECO:0000313" key="3">
    <source>
        <dbReference type="WBParaSite" id="SVE_1872500.1"/>
    </source>
</evidence>
<protein>
    <submittedName>
        <fullName evidence="3">Uncharacterized protein</fullName>
    </submittedName>
</protein>
<keyword evidence="2" id="KW-1185">Reference proteome</keyword>
<dbReference type="WBParaSite" id="SVE_1872500.1">
    <property type="protein sequence ID" value="SVE_1872500.1"/>
    <property type="gene ID" value="SVE_1872500"/>
</dbReference>
<sequence>MFEDIPILNEDIQLDPSLLEMDPNKKYKFVLNVYRKSDNYSEAFKVGARYILFFAKSFENLNVFTFRSMVHKYRGLFKHLPSRTDEDKKYMLLLYIELLKTNTSMTKREFFERLLEKDELNDFWPFYVYFGRLFAAEEDYQSLKMVVDNARLVLKSDFNDISQLVALEGMIPTDLKYIRTTDMRDDSITHLFKTYADGSYQEVYVAEHKHSSLPQNEDLKSKEATPKESLAVEDSGLSFSFEGVENVSNSKNGDEVNISTPVTPISGKDNEDNGRNVKEKEVNDTGLGDSSILSKLSDFKVGFDKSLGNVNSHDNGSEAFALSQYGEFPPITFDFFNQAPLDGGLDVPSFLSSPDKSRLKRFGGDDSSEEQQMDDNKEGSYVYTQNVFTNLLFGINDQNSADDFDYSPLKKKANFSDEEQDSLDKSMRIEDNFDEGTKEQLTLTLGSDELASVTDKDKNDNNHQLDNSLVNDEEEFGENWDLIESATTNIHTRENHSKDKSETIVDDGFACNSEFTQDVLPEPREASTEPVSEDHRSLVGDSCSRISPIEKVIEIKSSNVYVKDSKKSVEYDDLFMTDDSEDKDSNDCDDISIECKEPPSYKNNCDEKTNVCGSQNVEKTSGDVQEDPNDNTETKWVFF</sequence>
<reference evidence="3" key="2">
    <citation type="submission" date="2015-08" db="UniProtKB">
        <authorList>
            <consortium name="WormBaseParasite"/>
        </authorList>
    </citation>
    <scope>IDENTIFICATION</scope>
</reference>
<dbReference type="AlphaFoldDB" id="A0A0K0G1Y2"/>
<dbReference type="Proteomes" id="UP000035680">
    <property type="component" value="Unassembled WGS sequence"/>
</dbReference>
<name>A0A0K0G1Y2_STRVS</name>
<reference evidence="2" key="1">
    <citation type="submission" date="2014-07" db="EMBL/GenBank/DDBJ databases">
        <authorList>
            <person name="Martin A.A"/>
            <person name="De Silva N."/>
        </authorList>
    </citation>
    <scope>NUCLEOTIDE SEQUENCE</scope>
</reference>
<evidence type="ECO:0000313" key="2">
    <source>
        <dbReference type="Proteomes" id="UP000035680"/>
    </source>
</evidence>
<feature type="region of interest" description="Disordered" evidence="1">
    <location>
        <begin position="250"/>
        <end position="287"/>
    </location>
</feature>
<feature type="region of interest" description="Disordered" evidence="1">
    <location>
        <begin position="618"/>
        <end position="639"/>
    </location>
</feature>
<proteinExistence type="predicted"/>
<feature type="compositionally biased region" description="Basic and acidic residues" evidence="1">
    <location>
        <begin position="268"/>
        <end position="283"/>
    </location>
</feature>
<evidence type="ECO:0000256" key="1">
    <source>
        <dbReference type="SAM" id="MobiDB-lite"/>
    </source>
</evidence>
<accession>A0A0K0G1Y2</accession>
<feature type="region of interest" description="Disordered" evidence="1">
    <location>
        <begin position="354"/>
        <end position="376"/>
    </location>
</feature>
<feature type="compositionally biased region" description="Polar residues" evidence="1">
    <location>
        <begin position="250"/>
        <end position="263"/>
    </location>
</feature>
<organism evidence="2 3">
    <name type="scientific">Strongyloides venezuelensis</name>
    <name type="common">Threadworm</name>
    <dbReference type="NCBI Taxonomy" id="75913"/>
    <lineage>
        <taxon>Eukaryota</taxon>
        <taxon>Metazoa</taxon>
        <taxon>Ecdysozoa</taxon>
        <taxon>Nematoda</taxon>
        <taxon>Chromadorea</taxon>
        <taxon>Rhabditida</taxon>
        <taxon>Tylenchina</taxon>
        <taxon>Panagrolaimomorpha</taxon>
        <taxon>Strongyloidoidea</taxon>
        <taxon>Strongyloididae</taxon>
        <taxon>Strongyloides</taxon>
    </lineage>
</organism>